<dbReference type="SUPFAM" id="SSF55073">
    <property type="entry name" value="Nucleotide cyclase"/>
    <property type="match status" value="1"/>
</dbReference>
<organism evidence="2 3">
    <name type="scientific">Candidatus Merdiplasma excrementigallinarum</name>
    <dbReference type="NCBI Taxonomy" id="2840864"/>
    <lineage>
        <taxon>Bacteria</taxon>
        <taxon>Bacillati</taxon>
        <taxon>Bacillota</taxon>
        <taxon>Clostridia</taxon>
        <taxon>Lachnospirales</taxon>
        <taxon>Lachnospiraceae</taxon>
        <taxon>Lachnospiraceae incertae sedis</taxon>
        <taxon>Candidatus Merdiplasma</taxon>
    </lineage>
</organism>
<accession>A0A9D1NZM8</accession>
<dbReference type="InterPro" id="IPR050469">
    <property type="entry name" value="Diguanylate_Cyclase"/>
</dbReference>
<proteinExistence type="predicted"/>
<dbReference type="Proteomes" id="UP000886889">
    <property type="component" value="Unassembled WGS sequence"/>
</dbReference>
<dbReference type="InterPro" id="IPR029787">
    <property type="entry name" value="Nucleotide_cyclase"/>
</dbReference>
<dbReference type="NCBIfam" id="TIGR00254">
    <property type="entry name" value="GGDEF"/>
    <property type="match status" value="1"/>
</dbReference>
<dbReference type="PROSITE" id="PS50887">
    <property type="entry name" value="GGDEF"/>
    <property type="match status" value="1"/>
</dbReference>
<dbReference type="InterPro" id="IPR032710">
    <property type="entry name" value="NTF2-like_dom_sf"/>
</dbReference>
<sequence>MDLCQYVKQLWELYMSCDNEEAASQLLDAMDETITIIGTGKHEFYESREEFVKAFGMETPERAEIEFHIQSIWAREVKLGDDASMVYGELHVTGRGRQAKIGVDMDTRYSMILCRKEGKWKVTHIHQSLPYREQQEGEYYPKTLLDQVEEANKRAEQMEKLARIDQMTGLLNHHFFYKESQRLLEQKKTGYCMTIDLDDFKQINDSYGHQEGDAVLQEVGRMIRQAAGPGSVAGRTGGDEFALFCTDLASDAGACAIGEEILRQTDCRIRERKGVFPGVSIGISRIREGESLKEAFRRADIMLYQVKRQGKHGYRFYE</sequence>
<name>A0A9D1NZM8_9FIRM</name>
<reference evidence="2" key="2">
    <citation type="journal article" date="2021" name="PeerJ">
        <title>Extensive microbial diversity within the chicken gut microbiome revealed by metagenomics and culture.</title>
        <authorList>
            <person name="Gilroy R."/>
            <person name="Ravi A."/>
            <person name="Getino M."/>
            <person name="Pursley I."/>
            <person name="Horton D.L."/>
            <person name="Alikhan N.F."/>
            <person name="Baker D."/>
            <person name="Gharbi K."/>
            <person name="Hall N."/>
            <person name="Watson M."/>
            <person name="Adriaenssens E.M."/>
            <person name="Foster-Nyarko E."/>
            <person name="Jarju S."/>
            <person name="Secka A."/>
            <person name="Antonio M."/>
            <person name="Oren A."/>
            <person name="Chaudhuri R.R."/>
            <person name="La Ragione R."/>
            <person name="Hildebrand F."/>
            <person name="Pallen M.J."/>
        </authorList>
    </citation>
    <scope>NUCLEOTIDE SEQUENCE</scope>
    <source>
        <strain evidence="2">ChiBcec6-7307</strain>
    </source>
</reference>
<reference evidence="2" key="1">
    <citation type="submission" date="2020-10" db="EMBL/GenBank/DDBJ databases">
        <authorList>
            <person name="Gilroy R."/>
        </authorList>
    </citation>
    <scope>NUCLEOTIDE SEQUENCE</scope>
    <source>
        <strain evidence="2">ChiBcec6-7307</strain>
    </source>
</reference>
<dbReference type="InterPro" id="IPR037401">
    <property type="entry name" value="SnoaL-like"/>
</dbReference>
<dbReference type="EMBL" id="DVOS01000060">
    <property type="protein sequence ID" value="HIV23759.1"/>
    <property type="molecule type" value="Genomic_DNA"/>
</dbReference>
<dbReference type="InterPro" id="IPR043128">
    <property type="entry name" value="Rev_trsase/Diguanyl_cyclase"/>
</dbReference>
<dbReference type="Pfam" id="PF00990">
    <property type="entry name" value="GGDEF"/>
    <property type="match status" value="1"/>
</dbReference>
<dbReference type="GO" id="GO:0052621">
    <property type="term" value="F:diguanylate cyclase activity"/>
    <property type="evidence" value="ECO:0007669"/>
    <property type="project" value="TreeGrafter"/>
</dbReference>
<dbReference type="Pfam" id="PF13474">
    <property type="entry name" value="SnoaL_3"/>
    <property type="match status" value="1"/>
</dbReference>
<dbReference type="SMART" id="SM00267">
    <property type="entry name" value="GGDEF"/>
    <property type="match status" value="1"/>
</dbReference>
<dbReference type="SUPFAM" id="SSF54427">
    <property type="entry name" value="NTF2-like"/>
    <property type="match status" value="1"/>
</dbReference>
<dbReference type="Gene3D" id="3.10.450.50">
    <property type="match status" value="1"/>
</dbReference>
<evidence type="ECO:0000313" key="2">
    <source>
        <dbReference type="EMBL" id="HIV23759.1"/>
    </source>
</evidence>
<comment type="caution">
    <text evidence="2">The sequence shown here is derived from an EMBL/GenBank/DDBJ whole genome shotgun (WGS) entry which is preliminary data.</text>
</comment>
<evidence type="ECO:0000259" key="1">
    <source>
        <dbReference type="PROSITE" id="PS50887"/>
    </source>
</evidence>
<gene>
    <name evidence="2" type="ORF">IAC80_07435</name>
</gene>
<dbReference type="PANTHER" id="PTHR45138">
    <property type="entry name" value="REGULATORY COMPONENTS OF SENSORY TRANSDUCTION SYSTEM"/>
    <property type="match status" value="1"/>
</dbReference>
<dbReference type="Gene3D" id="3.30.70.270">
    <property type="match status" value="1"/>
</dbReference>
<feature type="domain" description="GGDEF" evidence="1">
    <location>
        <begin position="188"/>
        <end position="318"/>
    </location>
</feature>
<dbReference type="PANTHER" id="PTHR45138:SF9">
    <property type="entry name" value="DIGUANYLATE CYCLASE DGCM-RELATED"/>
    <property type="match status" value="1"/>
</dbReference>
<dbReference type="AlphaFoldDB" id="A0A9D1NZM8"/>
<evidence type="ECO:0000313" key="3">
    <source>
        <dbReference type="Proteomes" id="UP000886889"/>
    </source>
</evidence>
<protein>
    <submittedName>
        <fullName evidence="2">Diguanylate cyclase</fullName>
    </submittedName>
</protein>
<dbReference type="InterPro" id="IPR000160">
    <property type="entry name" value="GGDEF_dom"/>
</dbReference>
<dbReference type="CDD" id="cd01949">
    <property type="entry name" value="GGDEF"/>
    <property type="match status" value="1"/>
</dbReference>